<dbReference type="STRING" id="419665.Maeo_1158"/>
<evidence type="ECO:0000259" key="2">
    <source>
        <dbReference type="Pfam" id="PF03657"/>
    </source>
</evidence>
<dbReference type="eggNOG" id="arCOG00993">
    <property type="taxonomic scope" value="Archaea"/>
</dbReference>
<evidence type="ECO:0000256" key="1">
    <source>
        <dbReference type="ARBA" id="ARBA00022884"/>
    </source>
</evidence>
<evidence type="ECO:0000313" key="5">
    <source>
        <dbReference type="Proteomes" id="UP000001106"/>
    </source>
</evidence>
<dbReference type="InterPro" id="IPR005155">
    <property type="entry name" value="UPF0113_PUA"/>
</dbReference>
<organism evidence="4 5">
    <name type="scientific">Methanococcus aeolicus (strain ATCC BAA-1280 / DSM 17508 / OCM 812 / Nankai-3)</name>
    <dbReference type="NCBI Taxonomy" id="419665"/>
    <lineage>
        <taxon>Archaea</taxon>
        <taxon>Methanobacteriati</taxon>
        <taxon>Methanobacteriota</taxon>
        <taxon>Methanomada group</taxon>
        <taxon>Methanococci</taxon>
        <taxon>Methanococcales</taxon>
        <taxon>Methanococcaceae</taxon>
        <taxon>Methanococcus</taxon>
    </lineage>
</organism>
<dbReference type="GeneID" id="5326746"/>
<dbReference type="InterPro" id="IPR040598">
    <property type="entry name" value="NIP7_N"/>
</dbReference>
<keyword evidence="1" id="KW-0694">RNA-binding</keyword>
<dbReference type="InterPro" id="IPR016686">
    <property type="entry name" value="Ribosomal_synth_fac_NIP7"/>
</dbReference>
<dbReference type="KEGG" id="mae:Maeo_1158"/>
<dbReference type="Pfam" id="PF17833">
    <property type="entry name" value="pre-PUA_NIP7"/>
    <property type="match status" value="1"/>
</dbReference>
<dbReference type="Gene3D" id="2.30.130.10">
    <property type="entry name" value="PUA domain"/>
    <property type="match status" value="1"/>
</dbReference>
<gene>
    <name evidence="4" type="ordered locus">Maeo_1158</name>
</gene>
<reference evidence="4" key="1">
    <citation type="submission" date="2007-06" db="EMBL/GenBank/DDBJ databases">
        <title>Complete sequence of Methanococcus aeolicus Nankai-3.</title>
        <authorList>
            <consortium name="US DOE Joint Genome Institute"/>
            <person name="Copeland A."/>
            <person name="Lucas S."/>
            <person name="Lapidus A."/>
            <person name="Barry K."/>
            <person name="Glavina del Rio T."/>
            <person name="Dalin E."/>
            <person name="Tice H."/>
            <person name="Pitluck S."/>
            <person name="Chain P."/>
            <person name="Malfatti S."/>
            <person name="Shin M."/>
            <person name="Vergez L."/>
            <person name="Schmutz J."/>
            <person name="Larimer F."/>
            <person name="Land M."/>
            <person name="Hauser L."/>
            <person name="Kyrpides N."/>
            <person name="Lykidis A."/>
            <person name="Sieprawska-Lupa M."/>
            <person name="Whitman W.B."/>
            <person name="Richardson P."/>
        </authorList>
    </citation>
    <scope>NUCLEOTIDE SEQUENCE [LARGE SCALE GENOMIC DNA]</scope>
    <source>
        <strain evidence="4">Nankai-3</strain>
    </source>
</reference>
<dbReference type="GO" id="GO:0042255">
    <property type="term" value="P:ribosome assembly"/>
    <property type="evidence" value="ECO:0007669"/>
    <property type="project" value="InterPro"/>
</dbReference>
<dbReference type="GO" id="GO:0003723">
    <property type="term" value="F:RNA binding"/>
    <property type="evidence" value="ECO:0007669"/>
    <property type="project" value="UniProtKB-KW"/>
</dbReference>
<evidence type="ECO:0000313" key="4">
    <source>
        <dbReference type="EMBL" id="ABR56735.1"/>
    </source>
</evidence>
<sequence>MKHRHLKDEELKIIKTQLNNYIDVSLFDFDKLYIMEDEKIEVIYATKEVIENAHKFTNIHFIGISFGSFELKQTGKYKFTMSLEGMSIIADNISKNYIVVNDKSETLFLYGRDIFKSSIIEMNGAGRVAVLNEQRELLGMGNYAGGDIVKTVVDKGWYLRKGG</sequence>
<dbReference type="InterPro" id="IPR036974">
    <property type="entry name" value="PUA_sf"/>
</dbReference>
<evidence type="ECO:0000259" key="3">
    <source>
        <dbReference type="Pfam" id="PF17833"/>
    </source>
</evidence>
<dbReference type="Pfam" id="PF03657">
    <property type="entry name" value="UPF0113"/>
    <property type="match status" value="1"/>
</dbReference>
<dbReference type="HOGENOM" id="CLU_114385_0_0_2"/>
<dbReference type="AlphaFoldDB" id="A6UW63"/>
<dbReference type="RefSeq" id="WP_011973867.1">
    <property type="nucleotide sequence ID" value="NC_009635.1"/>
</dbReference>
<protein>
    <submittedName>
        <fullName evidence="4">Uncharacterized protein</fullName>
    </submittedName>
</protein>
<name>A6UW63_META3</name>
<accession>A6UW63</accession>
<proteinExistence type="predicted"/>
<dbReference type="EMBL" id="CP000743">
    <property type="protein sequence ID" value="ABR56735.1"/>
    <property type="molecule type" value="Genomic_DNA"/>
</dbReference>
<keyword evidence="5" id="KW-1185">Reference proteome</keyword>
<feature type="domain" description="60S ribosome subunit biogenesis protein NIP7 pre-PUA" evidence="3">
    <location>
        <begin position="3"/>
        <end position="81"/>
    </location>
</feature>
<dbReference type="Proteomes" id="UP000001106">
    <property type="component" value="Chromosome"/>
</dbReference>
<dbReference type="OrthoDB" id="11794at2157"/>
<dbReference type="CDD" id="cd21151">
    <property type="entry name" value="PUA_Nip7-like"/>
    <property type="match status" value="1"/>
</dbReference>
<feature type="domain" description="UPF0113" evidence="2">
    <location>
        <begin position="97"/>
        <end position="161"/>
    </location>
</feature>
<dbReference type="PIRSF" id="PIRSF017190">
    <property type="entry name" value="Rbsml_synth_fac_NIP7"/>
    <property type="match status" value="1"/>
</dbReference>